<name>A0ABS5IU87_9BACT</name>
<gene>
    <name evidence="1" type="ORF">KE626_04035</name>
</gene>
<protein>
    <submittedName>
        <fullName evidence="1">ASCH domain-containing protein</fullName>
    </submittedName>
</protein>
<accession>A0ABS5IU87</accession>
<keyword evidence="2" id="KW-1185">Reference proteome</keyword>
<organism evidence="1 2">
    <name type="scientific">Chitinophaga hostae</name>
    <dbReference type="NCBI Taxonomy" id="2831022"/>
    <lineage>
        <taxon>Bacteria</taxon>
        <taxon>Pseudomonadati</taxon>
        <taxon>Bacteroidota</taxon>
        <taxon>Chitinophagia</taxon>
        <taxon>Chitinophagales</taxon>
        <taxon>Chitinophagaceae</taxon>
        <taxon>Chitinophaga</taxon>
    </lineage>
</organism>
<sequence length="193" mass="21736">MLFKQIHLDGIKTGEISLAFRKWKKLSVKANSQVKTAIGVVQIGRVEMVKSGDITRKDAAAAGYAQPEELMKLLATISEGDIYKIAVRYHAEDPRIALREQVVLSDEAFELLSTQLARLDQYSKEGKWTITVLTTIRDYPKLRAADIAVKTGREKQWLKLNIRKLKNLGLTISHDTGYTLSPLGALFLNRRQV</sequence>
<proteinExistence type="predicted"/>
<dbReference type="Proteomes" id="UP000676386">
    <property type="component" value="Unassembled WGS sequence"/>
</dbReference>
<comment type="caution">
    <text evidence="1">The sequence shown here is derived from an EMBL/GenBank/DDBJ whole genome shotgun (WGS) entry which is preliminary data.</text>
</comment>
<evidence type="ECO:0000313" key="2">
    <source>
        <dbReference type="Proteomes" id="UP000676386"/>
    </source>
</evidence>
<reference evidence="1 2" key="1">
    <citation type="submission" date="2021-04" db="EMBL/GenBank/DDBJ databases">
        <title>Chitinophaga sp. nov., isolated from the rhizosphere soil.</title>
        <authorList>
            <person name="He S."/>
        </authorList>
    </citation>
    <scope>NUCLEOTIDE SEQUENCE [LARGE SCALE GENOMIC DNA]</scope>
    <source>
        <strain evidence="1 2">2R12</strain>
    </source>
</reference>
<evidence type="ECO:0000313" key="1">
    <source>
        <dbReference type="EMBL" id="MBS0026475.1"/>
    </source>
</evidence>
<dbReference type="EMBL" id="JAGTXB010000001">
    <property type="protein sequence ID" value="MBS0026475.1"/>
    <property type="molecule type" value="Genomic_DNA"/>
</dbReference>
<dbReference type="RefSeq" id="WP_211971581.1">
    <property type="nucleotide sequence ID" value="NZ_CBFHAM010000015.1"/>
</dbReference>